<dbReference type="Gene3D" id="3.40.50.300">
    <property type="entry name" value="P-loop containing nucleotide triphosphate hydrolases"/>
    <property type="match status" value="1"/>
</dbReference>
<dbReference type="InterPro" id="IPR008900">
    <property type="entry name" value="Zot_N"/>
</dbReference>
<protein>
    <submittedName>
        <fullName evidence="8">Zonular occludens toxin</fullName>
    </submittedName>
</protein>
<proteinExistence type="predicted"/>
<keyword evidence="5 6" id="KW-0472">Membrane</keyword>
<evidence type="ECO:0000256" key="6">
    <source>
        <dbReference type="SAM" id="Phobius"/>
    </source>
</evidence>
<feature type="domain" description="Zona occludens toxin N-terminal" evidence="7">
    <location>
        <begin position="3"/>
        <end position="201"/>
    </location>
</feature>
<evidence type="ECO:0000256" key="2">
    <source>
        <dbReference type="ARBA" id="ARBA00022692"/>
    </source>
</evidence>
<accession>A0A8S5LBD7</accession>
<evidence type="ECO:0000259" key="7">
    <source>
        <dbReference type="Pfam" id="PF05707"/>
    </source>
</evidence>
<sequence>MAIMAYVGIPGSGKSYEVVNSVILEHYKKGRRIVTNIEGISDDKLRSYCETLKDVDLNHLGQLIKVNDEDCQRDDFFPYKNSQDTICKAGDLICLDEIWRIFPTDNIKPNHRSFVAEHRHFTDPETGICCDLVVINQSVTGIPRFIKDRIETTFSMSRLTALGLGKRYRVNVYSGSKTTKSMLVTQYQNKYKKEIFNLYKSFDGVNGKQKTIDDRQNYFKSGQFRMSVFAIIGFFGVAYYFLGDYINTDPTAGQQIKTVQSKQVAKKSEVKNYSNLSAEERLLSKMQEEKENATLIPEELSKVWRITGELEKDSQRFVVLSDDKGNLRLEPRKYFTGEGRALTGFISGKKVGYYSGVKDEKGLL</sequence>
<feature type="transmembrane region" description="Helical" evidence="6">
    <location>
        <begin position="224"/>
        <end position="242"/>
    </location>
</feature>
<organism evidence="8">
    <name type="scientific">Inoviridae sp. ctFNB4</name>
    <dbReference type="NCBI Taxonomy" id="2823614"/>
    <lineage>
        <taxon>Viruses</taxon>
        <taxon>Monodnaviria</taxon>
        <taxon>Loebvirae</taxon>
        <taxon>Hofneiviricota</taxon>
        <taxon>Faserviricetes</taxon>
        <taxon>Tubulavirales</taxon>
        <taxon>Inoviridae</taxon>
    </lineage>
</organism>
<evidence type="ECO:0000313" key="8">
    <source>
        <dbReference type="EMBL" id="DAD67301.1"/>
    </source>
</evidence>
<evidence type="ECO:0000256" key="4">
    <source>
        <dbReference type="ARBA" id="ARBA00022989"/>
    </source>
</evidence>
<evidence type="ECO:0000256" key="3">
    <source>
        <dbReference type="ARBA" id="ARBA00022870"/>
    </source>
</evidence>
<keyword evidence="3" id="KW-1043">Host membrane</keyword>
<comment type="subcellular location">
    <subcellularLocation>
        <location evidence="1">Host membrane</location>
        <topology evidence="1">Single-pass membrane protein</topology>
    </subcellularLocation>
</comment>
<evidence type="ECO:0000256" key="5">
    <source>
        <dbReference type="ARBA" id="ARBA00023136"/>
    </source>
</evidence>
<reference evidence="8" key="1">
    <citation type="journal article" date="2021" name="Proc. Natl. Acad. Sci. U.S.A.">
        <title>A Catalog of Tens of Thousands of Viruses from Human Metagenomes Reveals Hidden Associations with Chronic Diseases.</title>
        <authorList>
            <person name="Tisza M.J."/>
            <person name="Buck C.B."/>
        </authorList>
    </citation>
    <scope>NUCLEOTIDE SEQUENCE</scope>
    <source>
        <strain evidence="8">CtFNB4</strain>
    </source>
</reference>
<dbReference type="InterPro" id="IPR027417">
    <property type="entry name" value="P-loop_NTPase"/>
</dbReference>
<dbReference type="GO" id="GO:0033644">
    <property type="term" value="C:host cell membrane"/>
    <property type="evidence" value="ECO:0007669"/>
    <property type="project" value="UniProtKB-SubCell"/>
</dbReference>
<keyword evidence="2 6" id="KW-0812">Transmembrane</keyword>
<name>A0A8S5LBD7_9VIRU</name>
<evidence type="ECO:0000256" key="1">
    <source>
        <dbReference type="ARBA" id="ARBA00004379"/>
    </source>
</evidence>
<dbReference type="EMBL" id="BK014674">
    <property type="protein sequence ID" value="DAD67301.1"/>
    <property type="molecule type" value="Genomic_DNA"/>
</dbReference>
<dbReference type="Pfam" id="PF05707">
    <property type="entry name" value="Zot"/>
    <property type="match status" value="1"/>
</dbReference>
<keyword evidence="4 6" id="KW-1133">Transmembrane helix</keyword>